<keyword evidence="1" id="KW-0479">Metal-binding</keyword>
<sequence length="365" mass="39852">MFGLGSRKVLKYSAIDPSLSIDVEDTVTCFCSVREKILGHDVLRGIVGGPPKRSSSAATITATTVTSASGIMLRSPARVILHQEGNNVTSGVSSSSSTMSAPATPVHHGGGGGSTTTTTTTTTPASSSSRLSLLDTCHRKIRLFGELEKDAGTTEDPKLYLEEATLERQLPELDLRMLVDLPPGLDYNEWLASHTLALFDHINLVYGTISEFCTMTGCPDMTGPGLRTYLWFDEKGKKTRVAAPQYIDYVMTFTQRTVSDETIFPTKYANEFPSSFESIVRKILRLLYHVVAHIYHCHFREVALLGLHAHLNCVFAHLTLLNQRFNLIDPKETEILGDLEAALLGDSSSTPSQTLAIQETPTTTS</sequence>
<feature type="compositionally biased region" description="Low complexity" evidence="2">
    <location>
        <begin position="115"/>
        <end position="129"/>
    </location>
</feature>
<dbReference type="SUPFAM" id="SSF101152">
    <property type="entry name" value="Mob1/phocein"/>
    <property type="match status" value="1"/>
</dbReference>
<comment type="caution">
    <text evidence="3">The sequence shown here is derived from an EMBL/GenBank/DDBJ whole genome shotgun (WGS) entry which is preliminary data.</text>
</comment>
<evidence type="ECO:0000313" key="4">
    <source>
        <dbReference type="Proteomes" id="UP001607302"/>
    </source>
</evidence>
<accession>A0ABD1ZUG7</accession>
<feature type="region of interest" description="Disordered" evidence="2">
    <location>
        <begin position="346"/>
        <end position="365"/>
    </location>
</feature>
<evidence type="ECO:0000256" key="2">
    <source>
        <dbReference type="SAM" id="MobiDB-lite"/>
    </source>
</evidence>
<dbReference type="AlphaFoldDB" id="A0ABD1ZUG7"/>
<dbReference type="SMART" id="SM01388">
    <property type="entry name" value="Mob1_phocein"/>
    <property type="match status" value="1"/>
</dbReference>
<keyword evidence="1" id="KW-0862">Zinc</keyword>
<feature type="region of interest" description="Disordered" evidence="2">
    <location>
        <begin position="87"/>
        <end position="129"/>
    </location>
</feature>
<feature type="compositionally biased region" description="Low complexity" evidence="2">
    <location>
        <begin position="87"/>
        <end position="98"/>
    </location>
</feature>
<dbReference type="Proteomes" id="UP001607302">
    <property type="component" value="Unassembled WGS sequence"/>
</dbReference>
<protein>
    <submittedName>
        <fullName evidence="3">MOB kinase activator-like 2 isoform X1</fullName>
    </submittedName>
</protein>
<dbReference type="Gene3D" id="1.20.140.30">
    <property type="entry name" value="MOB kinase activator"/>
    <property type="match status" value="1"/>
</dbReference>
<evidence type="ECO:0000313" key="3">
    <source>
        <dbReference type="EMBL" id="KAL2711993.1"/>
    </source>
</evidence>
<dbReference type="EMBL" id="JAUDFV010000167">
    <property type="protein sequence ID" value="KAL2711993.1"/>
    <property type="molecule type" value="Genomic_DNA"/>
</dbReference>
<feature type="binding site" evidence="1">
    <location>
        <position position="218"/>
    </location>
    <ligand>
        <name>Zn(2+)</name>
        <dbReference type="ChEBI" id="CHEBI:29105"/>
    </ligand>
</feature>
<feature type="binding site" evidence="1">
    <location>
        <position position="293"/>
    </location>
    <ligand>
        <name>Zn(2+)</name>
        <dbReference type="ChEBI" id="CHEBI:29105"/>
    </ligand>
</feature>
<organism evidence="3 4">
    <name type="scientific">Vespula squamosa</name>
    <name type="common">Southern yellow jacket</name>
    <name type="synonym">Wasp</name>
    <dbReference type="NCBI Taxonomy" id="30214"/>
    <lineage>
        <taxon>Eukaryota</taxon>
        <taxon>Metazoa</taxon>
        <taxon>Ecdysozoa</taxon>
        <taxon>Arthropoda</taxon>
        <taxon>Hexapoda</taxon>
        <taxon>Insecta</taxon>
        <taxon>Pterygota</taxon>
        <taxon>Neoptera</taxon>
        <taxon>Endopterygota</taxon>
        <taxon>Hymenoptera</taxon>
        <taxon>Apocrita</taxon>
        <taxon>Aculeata</taxon>
        <taxon>Vespoidea</taxon>
        <taxon>Vespidae</taxon>
        <taxon>Vespinae</taxon>
        <taxon>Vespula</taxon>
    </lineage>
</organism>
<name>A0ABD1ZUG7_VESSQ</name>
<proteinExistence type="predicted"/>
<dbReference type="InterPro" id="IPR005301">
    <property type="entry name" value="MOB_kinase_act_fam"/>
</dbReference>
<dbReference type="PANTHER" id="PTHR22599">
    <property type="entry name" value="MPS ONE BINDER KINASE ACTIVATOR-LIKE MOB"/>
    <property type="match status" value="1"/>
</dbReference>
<reference evidence="3 4" key="1">
    <citation type="journal article" date="2024" name="Ann. Entomol. Soc. Am.">
        <title>Genomic analyses of the southern and eastern yellowjacket wasps (Hymenoptera: Vespidae) reveal evolutionary signatures of social life.</title>
        <authorList>
            <person name="Catto M.A."/>
            <person name="Caine P.B."/>
            <person name="Orr S.E."/>
            <person name="Hunt B.G."/>
            <person name="Goodisman M.A.D."/>
        </authorList>
    </citation>
    <scope>NUCLEOTIDE SEQUENCE [LARGE SCALE GENOMIC DNA]</scope>
    <source>
        <strain evidence="3">233</strain>
        <tissue evidence="3">Head and thorax</tissue>
    </source>
</reference>
<gene>
    <name evidence="3" type="ORF">V1478_018228</name>
</gene>
<dbReference type="InterPro" id="IPR036703">
    <property type="entry name" value="MOB_kinase_act_sf"/>
</dbReference>
<feature type="binding site" evidence="1">
    <location>
        <position position="298"/>
    </location>
    <ligand>
        <name>Zn(2+)</name>
        <dbReference type="ChEBI" id="CHEBI:29105"/>
    </ligand>
</feature>
<dbReference type="Pfam" id="PF03637">
    <property type="entry name" value="Mob1_phocein"/>
    <property type="match status" value="1"/>
</dbReference>
<feature type="binding site" evidence="1">
    <location>
        <position position="213"/>
    </location>
    <ligand>
        <name>Zn(2+)</name>
        <dbReference type="ChEBI" id="CHEBI:29105"/>
    </ligand>
</feature>
<keyword evidence="4" id="KW-1185">Reference proteome</keyword>
<evidence type="ECO:0000256" key="1">
    <source>
        <dbReference type="PIRSR" id="PIRSR605301-1"/>
    </source>
</evidence>